<proteinExistence type="predicted"/>
<dbReference type="CDD" id="cd01650">
    <property type="entry name" value="RT_nLTR_like"/>
    <property type="match status" value="1"/>
</dbReference>
<accession>A0A4Y2JNA0</accession>
<feature type="non-terminal residue" evidence="2">
    <location>
        <position position="235"/>
    </location>
</feature>
<dbReference type="PANTHER" id="PTHR19446">
    <property type="entry name" value="REVERSE TRANSCRIPTASES"/>
    <property type="match status" value="1"/>
</dbReference>
<dbReference type="InterPro" id="IPR000477">
    <property type="entry name" value="RT_dom"/>
</dbReference>
<keyword evidence="3" id="KW-1185">Reference proteome</keyword>
<dbReference type="Proteomes" id="UP000499080">
    <property type="component" value="Unassembled WGS sequence"/>
</dbReference>
<gene>
    <name evidence="2" type="primary">R1A1-elementORF2_686</name>
    <name evidence="2" type="ORF">AVEN_159924_1</name>
</gene>
<sequence>MSAKRSGNSRQPIGFFAGAGTCANSNCSLYILFPSDDEVLTESREQQARRLFVESYDSADRDPHFTKTEVWSALKQSKRRKAPGLDRLQYEVIVAINNKSPRLLVSLFNRCLDMGHFPRPWKSVKLVLLNKPGKDTSDPRAYRPICLLSTMSKVLDKLVSQRILYHYHSNNLLNPLQHGFRTGKSCETAGFELREVVLERVRRNQGVCMISLDVAGAFDIVSWVSILYQLGEAAC</sequence>
<dbReference type="Pfam" id="PF00078">
    <property type="entry name" value="RVT_1"/>
    <property type="match status" value="1"/>
</dbReference>
<dbReference type="AlphaFoldDB" id="A0A4Y2JNA0"/>
<organism evidence="2 3">
    <name type="scientific">Araneus ventricosus</name>
    <name type="common">Orbweaver spider</name>
    <name type="synonym">Epeira ventricosa</name>
    <dbReference type="NCBI Taxonomy" id="182803"/>
    <lineage>
        <taxon>Eukaryota</taxon>
        <taxon>Metazoa</taxon>
        <taxon>Ecdysozoa</taxon>
        <taxon>Arthropoda</taxon>
        <taxon>Chelicerata</taxon>
        <taxon>Arachnida</taxon>
        <taxon>Araneae</taxon>
        <taxon>Araneomorphae</taxon>
        <taxon>Entelegynae</taxon>
        <taxon>Araneoidea</taxon>
        <taxon>Araneidae</taxon>
        <taxon>Araneus</taxon>
    </lineage>
</organism>
<dbReference type="GO" id="GO:0071897">
    <property type="term" value="P:DNA biosynthetic process"/>
    <property type="evidence" value="ECO:0007669"/>
    <property type="project" value="UniProtKB-ARBA"/>
</dbReference>
<comment type="caution">
    <text evidence="2">The sequence shown here is derived from an EMBL/GenBank/DDBJ whole genome shotgun (WGS) entry which is preliminary data.</text>
</comment>
<evidence type="ECO:0000259" key="1">
    <source>
        <dbReference type="Pfam" id="PF00078"/>
    </source>
</evidence>
<dbReference type="EMBL" id="BGPR01110940">
    <property type="protein sequence ID" value="GBM90606.1"/>
    <property type="molecule type" value="Genomic_DNA"/>
</dbReference>
<reference evidence="2 3" key="1">
    <citation type="journal article" date="2019" name="Sci. Rep.">
        <title>Orb-weaving spider Araneus ventricosus genome elucidates the spidroin gene catalogue.</title>
        <authorList>
            <person name="Kono N."/>
            <person name="Nakamura H."/>
            <person name="Ohtoshi R."/>
            <person name="Moran D.A.P."/>
            <person name="Shinohara A."/>
            <person name="Yoshida Y."/>
            <person name="Fujiwara M."/>
            <person name="Mori M."/>
            <person name="Tomita M."/>
            <person name="Arakawa K."/>
        </authorList>
    </citation>
    <scope>NUCLEOTIDE SEQUENCE [LARGE SCALE GENOMIC DNA]</scope>
</reference>
<dbReference type="InterPro" id="IPR043502">
    <property type="entry name" value="DNA/RNA_pol_sf"/>
</dbReference>
<evidence type="ECO:0000313" key="2">
    <source>
        <dbReference type="EMBL" id="GBM90606.1"/>
    </source>
</evidence>
<dbReference type="SUPFAM" id="SSF56672">
    <property type="entry name" value="DNA/RNA polymerases"/>
    <property type="match status" value="1"/>
</dbReference>
<protein>
    <recommendedName>
        <fullName evidence="1">Reverse transcriptase domain-containing protein</fullName>
    </recommendedName>
</protein>
<name>A0A4Y2JNA0_ARAVE</name>
<dbReference type="OrthoDB" id="6512491at2759"/>
<feature type="domain" description="Reverse transcriptase" evidence="1">
    <location>
        <begin position="133"/>
        <end position="230"/>
    </location>
</feature>
<evidence type="ECO:0000313" key="3">
    <source>
        <dbReference type="Proteomes" id="UP000499080"/>
    </source>
</evidence>